<dbReference type="RefSeq" id="WP_209453057.1">
    <property type="nucleotide sequence ID" value="NZ_JAGGLT010000005.1"/>
</dbReference>
<reference evidence="2" key="1">
    <citation type="submission" date="2021-03" db="EMBL/GenBank/DDBJ databases">
        <title>Genomic Encyclopedia of Type Strains, Phase IV (KMG-IV): sequencing the most valuable type-strain genomes for metagenomic binning, comparative biology and taxonomic classification.</title>
        <authorList>
            <person name="Goeker M."/>
        </authorList>
    </citation>
    <scope>NUCLEOTIDE SEQUENCE</scope>
    <source>
        <strain evidence="2">DSM 101588</strain>
    </source>
</reference>
<evidence type="ECO:0000313" key="3">
    <source>
        <dbReference type="Proteomes" id="UP001166402"/>
    </source>
</evidence>
<comment type="caution">
    <text evidence="2">The sequence shown here is derived from an EMBL/GenBank/DDBJ whole genome shotgun (WGS) entry which is preliminary data.</text>
</comment>
<keyword evidence="3" id="KW-1185">Reference proteome</keyword>
<organism evidence="2 3">
    <name type="scientific">Thermoanaerobacterium butyriciformans</name>
    <dbReference type="NCBI Taxonomy" id="1702242"/>
    <lineage>
        <taxon>Bacteria</taxon>
        <taxon>Bacillati</taxon>
        <taxon>Bacillota</taxon>
        <taxon>Clostridia</taxon>
        <taxon>Thermoanaerobacterales</taxon>
        <taxon>Thermoanaerobacteraceae</taxon>
        <taxon>Thermoanaerobacterium</taxon>
    </lineage>
</organism>
<protein>
    <submittedName>
        <fullName evidence="2">Uncharacterized protein</fullName>
    </submittedName>
</protein>
<name>A0ABS4NBU9_9THEO</name>
<dbReference type="EMBL" id="JAGGLT010000005">
    <property type="protein sequence ID" value="MBP2071105.1"/>
    <property type="molecule type" value="Genomic_DNA"/>
</dbReference>
<gene>
    <name evidence="2" type="ORF">J2Z80_000606</name>
</gene>
<accession>A0ABS4NBU9</accession>
<dbReference type="Proteomes" id="UP001166402">
    <property type="component" value="Unassembled WGS sequence"/>
</dbReference>
<keyword evidence="1" id="KW-0812">Transmembrane</keyword>
<proteinExistence type="predicted"/>
<evidence type="ECO:0000256" key="1">
    <source>
        <dbReference type="SAM" id="Phobius"/>
    </source>
</evidence>
<evidence type="ECO:0000313" key="2">
    <source>
        <dbReference type="EMBL" id="MBP2071105.1"/>
    </source>
</evidence>
<keyword evidence="1" id="KW-1133">Transmembrane helix</keyword>
<keyword evidence="1" id="KW-0472">Membrane</keyword>
<feature type="transmembrane region" description="Helical" evidence="1">
    <location>
        <begin position="6"/>
        <end position="24"/>
    </location>
</feature>
<sequence>MKVKNVMIFAIGIIVGILLSQMLTRHTSIYDSNSSVVTSENLQSVDMENPISQKEILKQLKTNTTFDVSQIPVVGSDIYGHVWQSTKSNSFTSWKMPKEWQKYIYTETDKTDPKSINNGANDKFLYITLQGVVFLYLPHDGRYWPSIAMFGDIPPGSVIIAQHVPLKPAVEAGVIPVYHGQAFIKSYPLPKEWQDALR</sequence>